<dbReference type="EnsemblBacteria" id="CAF27576">
    <property type="protein sequence ID" value="CAF27576"/>
    <property type="gene ID" value="BH07760"/>
</dbReference>
<dbReference type="eggNOG" id="ENOG50337Y3">
    <property type="taxonomic scope" value="Bacteria"/>
</dbReference>
<evidence type="ECO:0000313" key="1">
    <source>
        <dbReference type="EMBL" id="CAF27576.1"/>
    </source>
</evidence>
<accession>A0A0G2Q8K7</accession>
<dbReference type="PaxDb" id="283166-BH07760"/>
<keyword evidence="3" id="KW-1185">Reference proteome</keyword>
<sequence length="60" mass="6865">MLCAIYYQAGGEDKDVESDLSYLAHTACCLLFLIECEAKKIGCDDCPQNNEWRFKLNELE</sequence>
<proteinExistence type="predicted"/>
<reference evidence="1 3" key="1">
    <citation type="journal article" date="2004" name="Proc. Natl. Acad. Sci. U.S.A.">
        <title>The louse-borne human pathogen Bartonella quintana is a genomic derivative of the zoonotic agent Bartonella henselae.</title>
        <authorList>
            <person name="Alsmark U.C.M."/>
            <person name="Frank A.C."/>
            <person name="Karlberg E.O."/>
            <person name="Legault B.-A."/>
            <person name="Ardell D.H."/>
            <person name="Canbaeck B."/>
            <person name="Eriksson A.-S."/>
            <person name="Naeslund A.K."/>
            <person name="Handley S.A."/>
            <person name="Huvet M."/>
            <person name="La Scola B."/>
            <person name="Holmberg M."/>
            <person name="Andersson S.G.E."/>
        </authorList>
    </citation>
    <scope>NUCLEOTIDE SEQUENCE [LARGE SCALE GENOMIC DNA]</scope>
    <source>
        <strain evidence="3">ATCC 49882 / DSM 28221 / CCUG 30454 / Houston 1</strain>
        <strain evidence="1">Houston-1</strain>
    </source>
</reference>
<evidence type="ECO:0000313" key="3">
    <source>
        <dbReference type="Proteomes" id="UP000000421"/>
    </source>
</evidence>
<dbReference type="EMBL" id="BX897699">
    <property type="protein sequence ID" value="CAF27576.1"/>
    <property type="molecule type" value="Genomic_DNA"/>
</dbReference>
<gene>
    <name evidence="1" type="ordered locus">BH07760</name>
    <name evidence="2" type="ordered locus">BH09090</name>
</gene>
<evidence type="ECO:0000313" key="2">
    <source>
        <dbReference type="EMBL" id="CAF27705.1"/>
    </source>
</evidence>
<dbReference type="KEGG" id="bhe:BH09090"/>
<dbReference type="AlphaFoldDB" id="A0A0G2Q8K7"/>
<dbReference type="EMBL" id="BX897699">
    <property type="protein sequence ID" value="CAF27705.1"/>
    <property type="molecule type" value="Genomic_DNA"/>
</dbReference>
<organism evidence="1 3">
    <name type="scientific">Bartonella henselae (strain ATCC 49882 / DSM 28221 / CCUG 30454 / Houston 1)</name>
    <name type="common">Rochalimaea henselae</name>
    <dbReference type="NCBI Taxonomy" id="283166"/>
    <lineage>
        <taxon>Bacteria</taxon>
        <taxon>Pseudomonadati</taxon>
        <taxon>Pseudomonadota</taxon>
        <taxon>Alphaproteobacteria</taxon>
        <taxon>Hyphomicrobiales</taxon>
        <taxon>Bartonellaceae</taxon>
        <taxon>Bartonella</taxon>
    </lineage>
</organism>
<protein>
    <submittedName>
        <fullName evidence="2">Hypothetical genomic island protein</fullName>
    </submittedName>
</protein>
<dbReference type="Proteomes" id="UP000000421">
    <property type="component" value="Chromosome"/>
</dbReference>
<dbReference type="EnsemblBacteria" id="CAF27705">
    <property type="protein sequence ID" value="CAF27705"/>
    <property type="gene ID" value="BH09090"/>
</dbReference>
<name>A0A0G2Q8K7_BARHE</name>
<dbReference type="KEGG" id="bhe:BH07760"/>